<sequence length="229" mass="27002">RDKYLVADYEDFKIFICCKFRSIKNIGFNDIERVNGFIKAFHPEDSGVIVTNKNYSENSYDQARKMKILVCQSRNIVKNIKKEIERKKQILLKDSNEPKELIVEVIEEIIDDNINEYEYLFEGNNFKGFLFEEIGFILSPVSSKIAKLALMGPEAEVLKVKCFLIEKKKDDEEIPLDTFCISENILGYFYLSKSDYIIKYDNEKMFHLKFIEGTKFSIWKYNDNVKLNE</sequence>
<keyword evidence="2" id="KW-1185">Reference proteome</keyword>
<protein>
    <submittedName>
        <fullName evidence="1">9319_t:CDS:1</fullName>
    </submittedName>
</protein>
<reference evidence="1" key="1">
    <citation type="submission" date="2021-06" db="EMBL/GenBank/DDBJ databases">
        <authorList>
            <person name="Kallberg Y."/>
            <person name="Tangrot J."/>
            <person name="Rosling A."/>
        </authorList>
    </citation>
    <scope>NUCLEOTIDE SEQUENCE</scope>
    <source>
        <strain evidence="1">AU212A</strain>
    </source>
</reference>
<evidence type="ECO:0000313" key="2">
    <source>
        <dbReference type="Proteomes" id="UP000789860"/>
    </source>
</evidence>
<evidence type="ECO:0000313" key="1">
    <source>
        <dbReference type="EMBL" id="CAG8590044.1"/>
    </source>
</evidence>
<proteinExistence type="predicted"/>
<name>A0ACA9MHH5_9GLOM</name>
<dbReference type="Proteomes" id="UP000789860">
    <property type="component" value="Unassembled WGS sequence"/>
</dbReference>
<feature type="non-terminal residue" evidence="1">
    <location>
        <position position="1"/>
    </location>
</feature>
<organism evidence="1 2">
    <name type="scientific">Scutellospora calospora</name>
    <dbReference type="NCBI Taxonomy" id="85575"/>
    <lineage>
        <taxon>Eukaryota</taxon>
        <taxon>Fungi</taxon>
        <taxon>Fungi incertae sedis</taxon>
        <taxon>Mucoromycota</taxon>
        <taxon>Glomeromycotina</taxon>
        <taxon>Glomeromycetes</taxon>
        <taxon>Diversisporales</taxon>
        <taxon>Gigasporaceae</taxon>
        <taxon>Scutellospora</taxon>
    </lineage>
</organism>
<gene>
    <name evidence="1" type="ORF">SCALOS_LOCUS6544</name>
</gene>
<dbReference type="EMBL" id="CAJVPM010012712">
    <property type="protein sequence ID" value="CAG8590044.1"/>
    <property type="molecule type" value="Genomic_DNA"/>
</dbReference>
<comment type="caution">
    <text evidence="1">The sequence shown here is derived from an EMBL/GenBank/DDBJ whole genome shotgun (WGS) entry which is preliminary data.</text>
</comment>
<accession>A0ACA9MHH5</accession>